<dbReference type="SUPFAM" id="SSF141530">
    <property type="entry name" value="PTSIIA/GutA-like"/>
    <property type="match status" value="1"/>
</dbReference>
<reference evidence="2 3" key="2">
    <citation type="journal article" date="2010" name="Stand. Genomic Sci.">
        <title>Complete genome sequence of Sebaldella termitidis type strain (NCTC 11300).</title>
        <authorList>
            <person name="Harmon-Smith M."/>
            <person name="Celia L."/>
            <person name="Chertkov O."/>
            <person name="Lapidus A."/>
            <person name="Copeland A."/>
            <person name="Glavina Del Rio T."/>
            <person name="Nolan M."/>
            <person name="Lucas S."/>
            <person name="Tice H."/>
            <person name="Cheng J.F."/>
            <person name="Han C."/>
            <person name="Detter J.C."/>
            <person name="Bruce D."/>
            <person name="Goodwin L."/>
            <person name="Pitluck S."/>
            <person name="Pati A."/>
            <person name="Liolios K."/>
            <person name="Ivanova N."/>
            <person name="Mavromatis K."/>
            <person name="Mikhailova N."/>
            <person name="Chen A."/>
            <person name="Palaniappan K."/>
            <person name="Land M."/>
            <person name="Hauser L."/>
            <person name="Chang Y.J."/>
            <person name="Jeffries C.D."/>
            <person name="Brettin T."/>
            <person name="Goker M."/>
            <person name="Beck B."/>
            <person name="Bristow J."/>
            <person name="Eisen J.A."/>
            <person name="Markowitz V."/>
            <person name="Hugenholtz P."/>
            <person name="Kyrpides N.C."/>
            <person name="Klenk H.P."/>
            <person name="Chen F."/>
        </authorList>
    </citation>
    <scope>NUCLEOTIDE SEQUENCE [LARGE SCALE GENOMIC DNA]</scope>
    <source>
        <strain evidence="3">ATCC 33386 / NCTC 11300</strain>
    </source>
</reference>
<keyword evidence="3" id="KW-1185">Reference proteome</keyword>
<organism evidence="2 3">
    <name type="scientific">Sebaldella termitidis (strain ATCC 33386 / NCTC 11300)</name>
    <dbReference type="NCBI Taxonomy" id="526218"/>
    <lineage>
        <taxon>Bacteria</taxon>
        <taxon>Fusobacteriati</taxon>
        <taxon>Fusobacteriota</taxon>
        <taxon>Fusobacteriia</taxon>
        <taxon>Fusobacteriales</taxon>
        <taxon>Leptotrichiaceae</taxon>
        <taxon>Sebaldella</taxon>
    </lineage>
</organism>
<dbReference type="PROSITE" id="PS51097">
    <property type="entry name" value="PTS_EIIA_TYPE_5"/>
    <property type="match status" value="1"/>
</dbReference>
<evidence type="ECO:0000313" key="2">
    <source>
        <dbReference type="EMBL" id="ACZ10172.1"/>
    </source>
</evidence>
<dbReference type="RefSeq" id="WP_012862754.1">
    <property type="nucleotide sequence ID" value="NC_013517.1"/>
</dbReference>
<dbReference type="GO" id="GO:0008982">
    <property type="term" value="F:protein-N(PI)-phosphohistidine-sugar phosphotransferase activity"/>
    <property type="evidence" value="ECO:0007669"/>
    <property type="project" value="InterPro"/>
</dbReference>
<dbReference type="STRING" id="526218.Sterm_3332"/>
<evidence type="ECO:0000313" key="3">
    <source>
        <dbReference type="Proteomes" id="UP000000845"/>
    </source>
</evidence>
<dbReference type="Proteomes" id="UP000000845">
    <property type="component" value="Chromosome"/>
</dbReference>
<dbReference type="GO" id="GO:0005737">
    <property type="term" value="C:cytoplasm"/>
    <property type="evidence" value="ECO:0007669"/>
    <property type="project" value="InterPro"/>
</dbReference>
<dbReference type="eggNOG" id="COG3731">
    <property type="taxonomic scope" value="Bacteria"/>
</dbReference>
<dbReference type="PANTHER" id="PTHR40398">
    <property type="entry name" value="PTS SYSTEM GLUCITOL/SORBITOL-SPECIFIC EIIA COMPONENT"/>
    <property type="match status" value="1"/>
</dbReference>
<accession>D1AQB2</accession>
<evidence type="ECO:0000256" key="1">
    <source>
        <dbReference type="PROSITE-ProRule" id="PRU00420"/>
    </source>
</evidence>
<sequence length="123" mass="13463">MILYEADITSVGKFAEESCEEGYLITFINSGPEDFKDYCLCLGIKKGLTGDVKKGNLVYFDNEVFIITAVGSKAAENLRELGHLTVKFSGSDEAENPGDIAVTKARSALAVKNLKKFIIKDDF</sequence>
<dbReference type="PANTHER" id="PTHR40398:SF1">
    <property type="entry name" value="PTS SYSTEM GLUCITOL_SORBITOL-SPECIFIC EIIA COMPONENT"/>
    <property type="match status" value="1"/>
</dbReference>
<reference evidence="3" key="1">
    <citation type="submission" date="2009-09" db="EMBL/GenBank/DDBJ databases">
        <title>The complete chromosome of Sebaldella termitidis ATCC 33386.</title>
        <authorList>
            <consortium name="US DOE Joint Genome Institute (JGI-PGF)"/>
            <person name="Lucas S."/>
            <person name="Copeland A."/>
            <person name="Lapidus A."/>
            <person name="Glavina del Rio T."/>
            <person name="Dalin E."/>
            <person name="Tice H."/>
            <person name="Bruce D."/>
            <person name="Goodwin L."/>
            <person name="Pitluck S."/>
            <person name="Kyrpides N."/>
            <person name="Mavromatis K."/>
            <person name="Ivanova N."/>
            <person name="Mikhailova N."/>
            <person name="Sims D."/>
            <person name="Meincke L."/>
            <person name="Brettin T."/>
            <person name="Detter J.C."/>
            <person name="Han C."/>
            <person name="Larimer F."/>
            <person name="Land M."/>
            <person name="Hauser L."/>
            <person name="Markowitz V."/>
            <person name="Cheng J.F."/>
            <person name="Hugenholtz P."/>
            <person name="Woyke T."/>
            <person name="Wu D."/>
            <person name="Eisen J.A."/>
        </authorList>
    </citation>
    <scope>NUCLEOTIDE SEQUENCE [LARGE SCALE GENOMIC DNA]</scope>
    <source>
        <strain evidence="3">ATCC 33386 / NCTC 11300</strain>
    </source>
</reference>
<dbReference type="Gene3D" id="2.40.33.40">
    <property type="entry name" value="Phosphotransferase system, glucitol/sorbitol-specific IIA component"/>
    <property type="match status" value="1"/>
</dbReference>
<protein>
    <submittedName>
        <fullName evidence="2">PTS system glucitol/sorbitol-specific IIA component</fullName>
    </submittedName>
</protein>
<dbReference type="InterPro" id="IPR036665">
    <property type="entry name" value="PTS_IIA_glucitol/sorbitol_sf"/>
</dbReference>
<comment type="caution">
    <text evidence="1">Lacks conserved residue(s) required for the propagation of feature annotation.</text>
</comment>
<dbReference type="AlphaFoldDB" id="D1AQB2"/>
<dbReference type="GO" id="GO:0016301">
    <property type="term" value="F:kinase activity"/>
    <property type="evidence" value="ECO:0007669"/>
    <property type="project" value="TreeGrafter"/>
</dbReference>
<gene>
    <name evidence="2" type="ordered locus">Sterm_3332</name>
</gene>
<proteinExistence type="predicted"/>
<dbReference type="InterPro" id="IPR004716">
    <property type="entry name" value="PTS_IIA_glucitol/sorbitol-sp"/>
</dbReference>
<dbReference type="GO" id="GO:0009401">
    <property type="term" value="P:phosphoenolpyruvate-dependent sugar phosphotransferase system"/>
    <property type="evidence" value="ECO:0007669"/>
    <property type="project" value="InterPro"/>
</dbReference>
<dbReference type="KEGG" id="str:Sterm_3332"/>
<dbReference type="Pfam" id="PF03829">
    <property type="entry name" value="PTSIIA_gutA"/>
    <property type="match status" value="1"/>
</dbReference>
<name>D1AQB2_SEBTE</name>
<dbReference type="EMBL" id="CP001739">
    <property type="protein sequence ID" value="ACZ10172.1"/>
    <property type="molecule type" value="Genomic_DNA"/>
</dbReference>
<dbReference type="HOGENOM" id="CLU_138435_2_1_0"/>